<dbReference type="GO" id="GO:0003723">
    <property type="term" value="F:RNA binding"/>
    <property type="evidence" value="ECO:0007669"/>
    <property type="project" value="UniProtKB-UniRule"/>
</dbReference>
<organism evidence="3 4">
    <name type="scientific">Scheffersomyces spartinae</name>
    <dbReference type="NCBI Taxonomy" id="45513"/>
    <lineage>
        <taxon>Eukaryota</taxon>
        <taxon>Fungi</taxon>
        <taxon>Dikarya</taxon>
        <taxon>Ascomycota</taxon>
        <taxon>Saccharomycotina</taxon>
        <taxon>Pichiomycetes</taxon>
        <taxon>Debaryomycetaceae</taxon>
        <taxon>Scheffersomyces</taxon>
    </lineage>
</organism>
<name>A0A9P8AJ07_9ASCO</name>
<dbReference type="GeneID" id="66113742"/>
<dbReference type="RefSeq" id="XP_043049229.1">
    <property type="nucleotide sequence ID" value="XM_043191217.1"/>
</dbReference>
<dbReference type="Proteomes" id="UP000790833">
    <property type="component" value="Unassembled WGS sequence"/>
</dbReference>
<evidence type="ECO:0000313" key="4">
    <source>
        <dbReference type="Proteomes" id="UP000790833"/>
    </source>
</evidence>
<dbReference type="InterPro" id="IPR012677">
    <property type="entry name" value="Nucleotide-bd_a/b_plait_sf"/>
</dbReference>
<evidence type="ECO:0000256" key="1">
    <source>
        <dbReference type="PROSITE-ProRule" id="PRU00176"/>
    </source>
</evidence>
<dbReference type="AlphaFoldDB" id="A0A9P8AJ07"/>
<protein>
    <recommendedName>
        <fullName evidence="2">RRM domain-containing protein</fullName>
    </recommendedName>
</protein>
<dbReference type="InterPro" id="IPR000504">
    <property type="entry name" value="RRM_dom"/>
</dbReference>
<dbReference type="OrthoDB" id="4083013at2759"/>
<reference evidence="3" key="1">
    <citation type="submission" date="2021-03" db="EMBL/GenBank/DDBJ databases">
        <authorList>
            <person name="Palmer J.M."/>
        </authorList>
    </citation>
    <scope>NUCLEOTIDE SEQUENCE</scope>
    <source>
        <strain evidence="3">ARV_011</strain>
    </source>
</reference>
<dbReference type="EMBL" id="JAHMUF010000010">
    <property type="protein sequence ID" value="KAG7193681.1"/>
    <property type="molecule type" value="Genomic_DNA"/>
</dbReference>
<dbReference type="PROSITE" id="PS50102">
    <property type="entry name" value="RRM"/>
    <property type="match status" value="1"/>
</dbReference>
<gene>
    <name evidence="3" type="ORF">KQ657_000368</name>
</gene>
<keyword evidence="1" id="KW-0694">RNA-binding</keyword>
<keyword evidence="4" id="KW-1185">Reference proteome</keyword>
<evidence type="ECO:0000259" key="2">
    <source>
        <dbReference type="PROSITE" id="PS50102"/>
    </source>
</evidence>
<dbReference type="SUPFAM" id="SSF54928">
    <property type="entry name" value="RNA-binding domain, RBD"/>
    <property type="match status" value="1"/>
</dbReference>
<dbReference type="Gene3D" id="3.30.70.330">
    <property type="match status" value="1"/>
</dbReference>
<proteinExistence type="predicted"/>
<comment type="caution">
    <text evidence="3">The sequence shown here is derived from an EMBL/GenBank/DDBJ whole genome shotgun (WGS) entry which is preliminary data.</text>
</comment>
<dbReference type="InterPro" id="IPR035979">
    <property type="entry name" value="RBD_domain_sf"/>
</dbReference>
<sequence>MNIPLVLYNADGTLSSEFSKTLLYNSNFPLKIKIDLKEIASHQELEPYFKNFDIEEDSKQNVIILLSVSKLHLDKLISRLHKLKIHYNLDYSQFRSNPCNLFIKNISKDVDESCLERFVKSNCPYKSLNEIVILHHDEPKEKNGVNSLNIGTFAIAKFLNHLDVDHLLDNKHVLEMIPNEFNSVPTIPLYINAYISRRERTLRRKTNSLLCSGSLTSSPLSFAASNSYDSVVLTDLDKFFGGKLHTLLEFDNFLSIFKLFELKIKCIYFPIVQEDENNFRVDGFGYITFFSTQEDIDINFNVLMLVYYLQGLTYSQVLAFNDANLTNLNDSEIQLTGENINGLKITINQAKFNMLLEKDLTPSLSIDENGKVGIQTFQPLGHLFRSLNFQETNIYVNNLPLAFKQDDIAWESFWSRLGDCKLAKIIKPDFYNNNNNGKSNAKYQKTNNMGRIGFVFFKDFKTAIRAILLTNNKYFRLKNQTVNIQSSFAIQKAPSSKQRFFETLSQDNTQSPATTNRTMEYNYSNEKQSMHSEFGGQNMSVLGQLPLVAPHRLPLTGFPFIPDQHNSVLHTSSGPFSGVPYFYYPVLPSMYYYYPLNKEDQLDT</sequence>
<feature type="domain" description="RRM" evidence="2">
    <location>
        <begin position="392"/>
        <end position="489"/>
    </location>
</feature>
<accession>A0A9P8AJ07</accession>
<evidence type="ECO:0000313" key="3">
    <source>
        <dbReference type="EMBL" id="KAG7193681.1"/>
    </source>
</evidence>